<dbReference type="EMBL" id="LJKE01000015">
    <property type="protein sequence ID" value="KZD71862.1"/>
    <property type="molecule type" value="Genomic_DNA"/>
</dbReference>
<name>A0A164QLF1_BACCE</name>
<evidence type="ECO:0000313" key="2">
    <source>
        <dbReference type="Proteomes" id="UP000076482"/>
    </source>
</evidence>
<comment type="caution">
    <text evidence="1">The sequence shown here is derived from an EMBL/GenBank/DDBJ whole genome shotgun (WGS) entry which is preliminary data.</text>
</comment>
<evidence type="ECO:0000313" key="1">
    <source>
        <dbReference type="EMBL" id="KZD71862.1"/>
    </source>
</evidence>
<dbReference type="AlphaFoldDB" id="A0A164QLF1"/>
<dbReference type="Proteomes" id="UP000076482">
    <property type="component" value="Unassembled WGS sequence"/>
</dbReference>
<reference evidence="1 2" key="1">
    <citation type="submission" date="2015-09" db="EMBL/GenBank/DDBJ databases">
        <title>Bacillus cereus food isolates.</title>
        <authorList>
            <person name="Boekhorst J."/>
        </authorList>
    </citation>
    <scope>NUCLEOTIDE SEQUENCE [LARGE SCALE GENOMIC DNA]</scope>
    <source>
        <strain evidence="1 2">B4088</strain>
    </source>
</reference>
<accession>A0A164QLF1</accession>
<proteinExistence type="predicted"/>
<organism evidence="1 2">
    <name type="scientific">Bacillus cereus</name>
    <dbReference type="NCBI Taxonomy" id="1396"/>
    <lineage>
        <taxon>Bacteria</taxon>
        <taxon>Bacillati</taxon>
        <taxon>Bacillota</taxon>
        <taxon>Bacilli</taxon>
        <taxon>Bacillales</taxon>
        <taxon>Bacillaceae</taxon>
        <taxon>Bacillus</taxon>
        <taxon>Bacillus cereus group</taxon>
    </lineage>
</organism>
<gene>
    <name evidence="1" type="ORF">B4088_0323</name>
</gene>
<sequence length="37" mass="4618">MLFLYGKIHFYKKHLTIQKYNVVNMNLVHYKKRDYGI</sequence>
<dbReference type="PATRIC" id="fig|1396.535.peg.4065"/>
<protein>
    <submittedName>
        <fullName evidence="1">Uncharacterized protein</fullName>
    </submittedName>
</protein>